<evidence type="ECO:0000256" key="1">
    <source>
        <dbReference type="SAM" id="SignalP"/>
    </source>
</evidence>
<dbReference type="EMBL" id="OV725079">
    <property type="protein sequence ID" value="CAH1394998.1"/>
    <property type="molecule type" value="Genomic_DNA"/>
</dbReference>
<protein>
    <recommendedName>
        <fullName evidence="4">Neuropeptide</fullName>
    </recommendedName>
</protein>
<keyword evidence="1" id="KW-0732">Signal</keyword>
<accession>A0A9P0EDT2</accession>
<sequence length="201" mass="22106">MFACVLCSLSAFWYVQGSTVSEGISTLEIAIFPLSKQSEVGGVEPRFPRARVQLVPWGPGLQADDFRAASETQLYLPRILYLAHWRLHIVRNDSSVFPVKRPSSWIRFPMTNYLTIPCPSVRLEAGSMRNSKLENNTRHGSISKRFIAKPAVSVLPLVRALGQGLFAFSLLALLEMWQGPGTTLRGGGLGGSTEGSCTMFC</sequence>
<feature type="signal peptide" evidence="1">
    <location>
        <begin position="1"/>
        <end position="17"/>
    </location>
</feature>
<evidence type="ECO:0000313" key="3">
    <source>
        <dbReference type="Proteomes" id="UP001152798"/>
    </source>
</evidence>
<keyword evidence="3" id="KW-1185">Reference proteome</keyword>
<organism evidence="2 3">
    <name type="scientific">Nezara viridula</name>
    <name type="common">Southern green stink bug</name>
    <name type="synonym">Cimex viridulus</name>
    <dbReference type="NCBI Taxonomy" id="85310"/>
    <lineage>
        <taxon>Eukaryota</taxon>
        <taxon>Metazoa</taxon>
        <taxon>Ecdysozoa</taxon>
        <taxon>Arthropoda</taxon>
        <taxon>Hexapoda</taxon>
        <taxon>Insecta</taxon>
        <taxon>Pterygota</taxon>
        <taxon>Neoptera</taxon>
        <taxon>Paraneoptera</taxon>
        <taxon>Hemiptera</taxon>
        <taxon>Heteroptera</taxon>
        <taxon>Panheteroptera</taxon>
        <taxon>Pentatomomorpha</taxon>
        <taxon>Pentatomoidea</taxon>
        <taxon>Pentatomidae</taxon>
        <taxon>Pentatominae</taxon>
        <taxon>Nezara</taxon>
    </lineage>
</organism>
<dbReference type="AlphaFoldDB" id="A0A9P0EDT2"/>
<name>A0A9P0EDT2_NEZVI</name>
<proteinExistence type="predicted"/>
<evidence type="ECO:0000313" key="2">
    <source>
        <dbReference type="EMBL" id="CAH1394998.1"/>
    </source>
</evidence>
<reference evidence="2" key="1">
    <citation type="submission" date="2022-01" db="EMBL/GenBank/DDBJ databases">
        <authorList>
            <person name="King R."/>
        </authorList>
    </citation>
    <scope>NUCLEOTIDE SEQUENCE</scope>
</reference>
<feature type="chain" id="PRO_5040381472" description="Neuropeptide" evidence="1">
    <location>
        <begin position="18"/>
        <end position="201"/>
    </location>
</feature>
<gene>
    <name evidence="2" type="ORF">NEZAVI_LOCUS5350</name>
</gene>
<evidence type="ECO:0008006" key="4">
    <source>
        <dbReference type="Google" id="ProtNLM"/>
    </source>
</evidence>
<dbReference type="Proteomes" id="UP001152798">
    <property type="component" value="Chromosome 3"/>
</dbReference>